<dbReference type="Proteomes" id="UP001172155">
    <property type="component" value="Unassembled WGS sequence"/>
</dbReference>
<feature type="region of interest" description="Disordered" evidence="1">
    <location>
        <begin position="1"/>
        <end position="31"/>
    </location>
</feature>
<evidence type="ECO:0000313" key="2">
    <source>
        <dbReference type="EMBL" id="KAK0753232.1"/>
    </source>
</evidence>
<keyword evidence="3" id="KW-1185">Reference proteome</keyword>
<accession>A0AA40F8Z2</accession>
<gene>
    <name evidence="2" type="ORF">B0T18DRAFT_396313</name>
</gene>
<sequence length="288" mass="32438">MLPPRDSQPPTNLQAIRERHARSRASASPSESRFRRYVNRVKGACNKTTMVFEVGTRLLKDYDDDGGYVQVFDKDFDGFPQEVGFNNGLSPPRPDFAEGLEMMAFHPFTMIDEHVEGAVLYEDSPYSLTLPHLAGEWEAGGGRDMKKAELRSGYDKAALVYARNRALSFVGKLDPPGHAEVTTFTTDGTSLDFYAHYAALGEEGKVEYHQYRFQSVNVKDSHQSVNVKDSHQGHKDGWRGLRNQQDYARERSYALRDQIKEHWKRRCGRCPTGGGDAEMVEKAPDGGL</sequence>
<evidence type="ECO:0000256" key="1">
    <source>
        <dbReference type="SAM" id="MobiDB-lite"/>
    </source>
</evidence>
<comment type="caution">
    <text evidence="2">The sequence shown here is derived from an EMBL/GenBank/DDBJ whole genome shotgun (WGS) entry which is preliminary data.</text>
</comment>
<dbReference type="EMBL" id="JAUKUD010000001">
    <property type="protein sequence ID" value="KAK0753232.1"/>
    <property type="molecule type" value="Genomic_DNA"/>
</dbReference>
<feature type="compositionally biased region" description="Basic and acidic residues" evidence="1">
    <location>
        <begin position="228"/>
        <end position="239"/>
    </location>
</feature>
<dbReference type="AlphaFoldDB" id="A0AA40F8Z2"/>
<name>A0AA40F8Z2_9PEZI</name>
<reference evidence="2" key="1">
    <citation type="submission" date="2023-06" db="EMBL/GenBank/DDBJ databases">
        <title>Genome-scale phylogeny and comparative genomics of the fungal order Sordariales.</title>
        <authorList>
            <consortium name="Lawrence Berkeley National Laboratory"/>
            <person name="Hensen N."/>
            <person name="Bonometti L."/>
            <person name="Westerberg I."/>
            <person name="Brannstrom I.O."/>
            <person name="Guillou S."/>
            <person name="Cros-Aarteil S."/>
            <person name="Calhoun S."/>
            <person name="Haridas S."/>
            <person name="Kuo A."/>
            <person name="Mondo S."/>
            <person name="Pangilinan J."/>
            <person name="Riley R."/>
            <person name="LaButti K."/>
            <person name="Andreopoulos B."/>
            <person name="Lipzen A."/>
            <person name="Chen C."/>
            <person name="Yanf M."/>
            <person name="Daum C."/>
            <person name="Ng V."/>
            <person name="Clum A."/>
            <person name="Steindorff A."/>
            <person name="Ohm R."/>
            <person name="Martin F."/>
            <person name="Silar P."/>
            <person name="Natvig D."/>
            <person name="Lalanne C."/>
            <person name="Gautier V."/>
            <person name="Ament-velasquez S.L."/>
            <person name="Kruys A."/>
            <person name="Hutchinson M.I."/>
            <person name="Powell A.J."/>
            <person name="Barry K."/>
            <person name="Miller A.N."/>
            <person name="Grigoriev I.V."/>
            <person name="Debuchy R."/>
            <person name="Gladieux P."/>
            <person name="Thoren M.H."/>
            <person name="Johannesson H."/>
        </authorList>
    </citation>
    <scope>NUCLEOTIDE SEQUENCE</scope>
    <source>
        <strain evidence="2">SMH3187-1</strain>
    </source>
</reference>
<evidence type="ECO:0000313" key="3">
    <source>
        <dbReference type="Proteomes" id="UP001172155"/>
    </source>
</evidence>
<protein>
    <submittedName>
        <fullName evidence="2">Uncharacterized protein</fullName>
    </submittedName>
</protein>
<proteinExistence type="predicted"/>
<organism evidence="2 3">
    <name type="scientific">Schizothecium vesticola</name>
    <dbReference type="NCBI Taxonomy" id="314040"/>
    <lineage>
        <taxon>Eukaryota</taxon>
        <taxon>Fungi</taxon>
        <taxon>Dikarya</taxon>
        <taxon>Ascomycota</taxon>
        <taxon>Pezizomycotina</taxon>
        <taxon>Sordariomycetes</taxon>
        <taxon>Sordariomycetidae</taxon>
        <taxon>Sordariales</taxon>
        <taxon>Schizotheciaceae</taxon>
        <taxon>Schizothecium</taxon>
    </lineage>
</organism>
<feature type="region of interest" description="Disordered" evidence="1">
    <location>
        <begin position="224"/>
        <end position="243"/>
    </location>
</feature>